<evidence type="ECO:0000313" key="2">
    <source>
        <dbReference type="EMBL" id="CAJ0583615.1"/>
    </source>
</evidence>
<evidence type="ECO:0000313" key="3">
    <source>
        <dbReference type="Proteomes" id="UP001177023"/>
    </source>
</evidence>
<keyword evidence="1" id="KW-1133">Transmembrane helix</keyword>
<reference evidence="2" key="1">
    <citation type="submission" date="2023-06" db="EMBL/GenBank/DDBJ databases">
        <authorList>
            <person name="Delattre M."/>
        </authorList>
    </citation>
    <scope>NUCLEOTIDE SEQUENCE</scope>
    <source>
        <strain evidence="2">AF72</strain>
    </source>
</reference>
<sequence>MGNAFYTNKGTAEVCHATLDTCKSMCPSDCMFVDKCNGLTNQYACVIVDSRVLMWLILISFIITVCCCSGLVACYVCKAFRHSFRYSQRTENDIVFNQPGRVHHVQYDVPQRYSHGPKGRH</sequence>
<protein>
    <submittedName>
        <fullName evidence="2">Uncharacterized protein</fullName>
    </submittedName>
</protein>
<feature type="transmembrane region" description="Helical" evidence="1">
    <location>
        <begin position="52"/>
        <end position="77"/>
    </location>
</feature>
<organism evidence="2 3">
    <name type="scientific">Mesorhabditis spiculigera</name>
    <dbReference type="NCBI Taxonomy" id="96644"/>
    <lineage>
        <taxon>Eukaryota</taxon>
        <taxon>Metazoa</taxon>
        <taxon>Ecdysozoa</taxon>
        <taxon>Nematoda</taxon>
        <taxon>Chromadorea</taxon>
        <taxon>Rhabditida</taxon>
        <taxon>Rhabditina</taxon>
        <taxon>Rhabditomorpha</taxon>
        <taxon>Rhabditoidea</taxon>
        <taxon>Rhabditidae</taxon>
        <taxon>Mesorhabditinae</taxon>
        <taxon>Mesorhabditis</taxon>
    </lineage>
</organism>
<proteinExistence type="predicted"/>
<evidence type="ECO:0000256" key="1">
    <source>
        <dbReference type="SAM" id="Phobius"/>
    </source>
</evidence>
<comment type="caution">
    <text evidence="2">The sequence shown here is derived from an EMBL/GenBank/DDBJ whole genome shotgun (WGS) entry which is preliminary data.</text>
</comment>
<dbReference type="Proteomes" id="UP001177023">
    <property type="component" value="Unassembled WGS sequence"/>
</dbReference>
<dbReference type="AlphaFoldDB" id="A0AA36DC19"/>
<keyword evidence="3" id="KW-1185">Reference proteome</keyword>
<gene>
    <name evidence="2" type="ORF">MSPICULIGERA_LOCUS21687</name>
</gene>
<name>A0AA36DC19_9BILA</name>
<feature type="non-terminal residue" evidence="2">
    <location>
        <position position="121"/>
    </location>
</feature>
<keyword evidence="1" id="KW-0812">Transmembrane</keyword>
<dbReference type="EMBL" id="CATQJA010002665">
    <property type="protein sequence ID" value="CAJ0583615.1"/>
    <property type="molecule type" value="Genomic_DNA"/>
</dbReference>
<keyword evidence="1" id="KW-0472">Membrane</keyword>
<accession>A0AA36DC19</accession>